<dbReference type="SUPFAM" id="SSF51126">
    <property type="entry name" value="Pectin lyase-like"/>
    <property type="match status" value="1"/>
</dbReference>
<feature type="signal peptide" evidence="5">
    <location>
        <begin position="1"/>
        <end position="23"/>
    </location>
</feature>
<dbReference type="PANTHER" id="PTHR38787:SF3">
    <property type="entry name" value="REGULATORY P DOMAIN-CONTAINING PROTEIN"/>
    <property type="match status" value="1"/>
</dbReference>
<dbReference type="InterPro" id="IPR035986">
    <property type="entry name" value="PKD_dom_sf"/>
</dbReference>
<evidence type="ECO:0000256" key="5">
    <source>
        <dbReference type="SAM" id="SignalP"/>
    </source>
</evidence>
<dbReference type="GO" id="GO:0016020">
    <property type="term" value="C:membrane"/>
    <property type="evidence" value="ECO:0007669"/>
    <property type="project" value="InterPro"/>
</dbReference>
<dbReference type="Proteomes" id="UP000092695">
    <property type="component" value="Chromosome"/>
</dbReference>
<dbReference type="KEGG" id="woc:BA177_10830"/>
<keyword evidence="3" id="KW-0106">Calcium</keyword>
<feature type="chain" id="PRO_5008260229" description="Calx-beta domain-containing protein" evidence="5">
    <location>
        <begin position="24"/>
        <end position="921"/>
    </location>
</feature>
<dbReference type="AlphaFoldDB" id="A0A193LGP0"/>
<dbReference type="Gene3D" id="2.60.40.10">
    <property type="entry name" value="Immunoglobulins"/>
    <property type="match status" value="1"/>
</dbReference>
<evidence type="ECO:0000259" key="6">
    <source>
        <dbReference type="SMART" id="SM00237"/>
    </source>
</evidence>
<dbReference type="Pfam" id="PF03160">
    <property type="entry name" value="Calx-beta"/>
    <property type="match status" value="2"/>
</dbReference>
<dbReference type="EMBL" id="CP016268">
    <property type="protein sequence ID" value="ANO51631.1"/>
    <property type="molecule type" value="Genomic_DNA"/>
</dbReference>
<dbReference type="InterPro" id="IPR011050">
    <property type="entry name" value="Pectin_lyase_fold/virulence"/>
</dbReference>
<dbReference type="OrthoDB" id="9815940at2"/>
<dbReference type="InterPro" id="IPR013783">
    <property type="entry name" value="Ig-like_fold"/>
</dbReference>
<feature type="domain" description="Calx-beta" evidence="6">
    <location>
        <begin position="665"/>
        <end position="767"/>
    </location>
</feature>
<dbReference type="SMART" id="SM00237">
    <property type="entry name" value="Calx_beta"/>
    <property type="match status" value="2"/>
</dbReference>
<evidence type="ECO:0000256" key="2">
    <source>
        <dbReference type="ARBA" id="ARBA00022737"/>
    </source>
</evidence>
<reference evidence="7 8" key="1">
    <citation type="submission" date="2016-06" db="EMBL/GenBank/DDBJ databases">
        <title>Complete genome sequence of a deep-branching marine Gamma Proteobacterium Woeseia oceani type strain XK5.</title>
        <authorList>
            <person name="Mu D."/>
            <person name="Du Z."/>
        </authorList>
    </citation>
    <scope>NUCLEOTIDE SEQUENCE [LARGE SCALE GENOMIC DNA]</scope>
    <source>
        <strain evidence="7 8">XK5</strain>
    </source>
</reference>
<feature type="transmembrane region" description="Helical" evidence="4">
    <location>
        <begin position="891"/>
        <end position="910"/>
    </location>
</feature>
<dbReference type="STRING" id="1548547.BA177_10830"/>
<dbReference type="NCBIfam" id="TIGR04312">
    <property type="entry name" value="choice_anch_B"/>
    <property type="match status" value="1"/>
</dbReference>
<name>A0A193LGP0_9GAMM</name>
<protein>
    <recommendedName>
        <fullName evidence="6">Calx-beta domain-containing protein</fullName>
    </recommendedName>
</protein>
<sequence>MKFARAIPLIALLTCLSPQSAKAHGDATIPLYVAADGEDFGRCSDASEPCRSLAYALRQAGKGSQIRVAAGSYSIDDTEDLFLLISGMVNISGGYERANAFKVVGDGETVLTGVPAEYRQLLLDRGLQIVVDRKAIDGPRSADANRLMAVHQKLQKGAVSGPCIGGMTDSLPCSNVDLLAHIPLDQVSAGPAGGNDVWGFTDLNSGREYVVAGYNIGTGVFDITDPSDPVEVGFVDGQNAAWRDLKVYQHYDTVAGRWRAYAYVTTDGSSDGLFVIDMSDLPHSVRRLSYNSQFSRAHNVYGSSADFSTGIPLTENPRLIIAGSNIGSGQFRAYSLANPAAPAFVNGSSVPNTLPNTNDPSYMHDAASLLITDSRKDTQCVNATDYCELLLDFNEQNIEIWDITDSSDPRWLNPGMPQYANRGYVHSGWWSEDRQFMFVHDELDEQQSRLNTTLRVFSIADLTAPTMVGQWTGPTTAIDHNGFVRGNRYYMSNYSRGLTILDISNPAAPVTAGRLDTYPFSDQQGFVGAWGVYPFFLSGTVAVSDINSGLYLAADRSRNNSPGGMLAFSAASFSTTEGLPATLQVSRDGSATGAVSVGVEVVHATADANDYALNTTQLSWADGDSTPRSISVAAAADGVDENNEFLLVRLVRPNGGASLGNRHTAHVHISDPAAPATVRLFATEVNVGERGFGKAVVVVQRLGDTTSAISVDFAPGTATATPDVDYTGANSGSLTWAAGDGNPQWLEFDISDDGNVEGDEYFELEFGNVSGGSIAGDAVVRIGISDGTGVNNAPAAIVASSITVAENSTVTLDGSQSNDTDGDALTYAWQQISGPAVTLTSTQTASTQFTAPSVASDALLQFRLTVSDPGGLSASATVSVTVTNNSGGGSGGSGGGAAGGVLLLAAIALLRRRRTTRTDGV</sequence>
<dbReference type="InterPro" id="IPR013211">
    <property type="entry name" value="LVIVD"/>
</dbReference>
<dbReference type="RefSeq" id="WP_068616160.1">
    <property type="nucleotide sequence ID" value="NZ_CP016268.1"/>
</dbReference>
<dbReference type="Gene3D" id="2.60.40.2030">
    <property type="match status" value="2"/>
</dbReference>
<organism evidence="7 8">
    <name type="scientific">Woeseia oceani</name>
    <dbReference type="NCBI Taxonomy" id="1548547"/>
    <lineage>
        <taxon>Bacteria</taxon>
        <taxon>Pseudomonadati</taxon>
        <taxon>Pseudomonadota</taxon>
        <taxon>Gammaproteobacteria</taxon>
        <taxon>Woeseiales</taxon>
        <taxon>Woeseiaceae</taxon>
        <taxon>Woeseia</taxon>
    </lineage>
</organism>
<dbReference type="GO" id="GO:0005576">
    <property type="term" value="C:extracellular region"/>
    <property type="evidence" value="ECO:0007669"/>
    <property type="project" value="TreeGrafter"/>
</dbReference>
<keyword evidence="4" id="KW-1133">Transmembrane helix</keyword>
<dbReference type="Pfam" id="PF08309">
    <property type="entry name" value="LVIVD"/>
    <property type="match status" value="1"/>
</dbReference>
<dbReference type="InterPro" id="IPR027589">
    <property type="entry name" value="Choice_anch_B"/>
</dbReference>
<keyword evidence="1 5" id="KW-0732">Signal</keyword>
<keyword evidence="4" id="KW-0812">Transmembrane</keyword>
<evidence type="ECO:0000256" key="1">
    <source>
        <dbReference type="ARBA" id="ARBA00022729"/>
    </source>
</evidence>
<dbReference type="SUPFAM" id="SSF49299">
    <property type="entry name" value="PKD domain"/>
    <property type="match status" value="1"/>
</dbReference>
<evidence type="ECO:0000256" key="3">
    <source>
        <dbReference type="ARBA" id="ARBA00022837"/>
    </source>
</evidence>
<evidence type="ECO:0000313" key="7">
    <source>
        <dbReference type="EMBL" id="ANO51631.1"/>
    </source>
</evidence>
<evidence type="ECO:0000313" key="8">
    <source>
        <dbReference type="Proteomes" id="UP000092695"/>
    </source>
</evidence>
<keyword evidence="8" id="KW-1185">Reference proteome</keyword>
<dbReference type="PANTHER" id="PTHR38787">
    <property type="entry name" value="REGULATORY P DOMAIN-CONTAINING PROTEIN"/>
    <property type="match status" value="1"/>
</dbReference>
<keyword evidence="4" id="KW-0472">Membrane</keyword>
<evidence type="ECO:0000256" key="4">
    <source>
        <dbReference type="SAM" id="Phobius"/>
    </source>
</evidence>
<dbReference type="Pfam" id="PF22352">
    <property type="entry name" value="K319L-like_PKD"/>
    <property type="match status" value="1"/>
</dbReference>
<feature type="domain" description="Calx-beta" evidence="6">
    <location>
        <begin position="552"/>
        <end position="651"/>
    </location>
</feature>
<dbReference type="InterPro" id="IPR003644">
    <property type="entry name" value="Calx_beta"/>
</dbReference>
<accession>A0A193LGP0</accession>
<gene>
    <name evidence="7" type="ORF">BA177_10830</name>
</gene>
<proteinExistence type="predicted"/>
<dbReference type="SUPFAM" id="SSF141072">
    <property type="entry name" value="CalX-like"/>
    <property type="match status" value="2"/>
</dbReference>
<dbReference type="GO" id="GO:0007154">
    <property type="term" value="P:cell communication"/>
    <property type="evidence" value="ECO:0007669"/>
    <property type="project" value="InterPro"/>
</dbReference>
<dbReference type="InterPro" id="IPR038081">
    <property type="entry name" value="CalX-like_sf"/>
</dbReference>
<keyword evidence="2" id="KW-0677">Repeat</keyword>